<name>A0A5J5G337_9GAMM</name>
<protein>
    <submittedName>
        <fullName evidence="2">Uncharacterized protein</fullName>
    </submittedName>
</protein>
<dbReference type="AlphaFoldDB" id="A0A5J5G337"/>
<evidence type="ECO:0000313" key="3">
    <source>
        <dbReference type="Proteomes" id="UP000335415"/>
    </source>
</evidence>
<dbReference type="RefSeq" id="WP_150434393.1">
    <property type="nucleotide sequence ID" value="NZ_VYKJ01000003.1"/>
</dbReference>
<dbReference type="EMBL" id="VYKJ01000003">
    <property type="protein sequence ID" value="KAA9001121.1"/>
    <property type="molecule type" value="Genomic_DNA"/>
</dbReference>
<evidence type="ECO:0000313" key="2">
    <source>
        <dbReference type="EMBL" id="KAA9001121.1"/>
    </source>
</evidence>
<feature type="region of interest" description="Disordered" evidence="1">
    <location>
        <begin position="1"/>
        <end position="31"/>
    </location>
</feature>
<dbReference type="Proteomes" id="UP000335415">
    <property type="component" value="Unassembled WGS sequence"/>
</dbReference>
<gene>
    <name evidence="2" type="ORF">FJU30_07660</name>
</gene>
<keyword evidence="3" id="KW-1185">Reference proteome</keyword>
<proteinExistence type="predicted"/>
<reference evidence="2 3" key="1">
    <citation type="submission" date="2019-09" db="EMBL/GenBank/DDBJ databases">
        <authorList>
            <person name="Li Y."/>
        </authorList>
    </citation>
    <scope>NUCLEOTIDE SEQUENCE [LARGE SCALE GENOMIC DNA]</scope>
    <source>
        <strain evidence="2 3">L3-3HA</strain>
    </source>
</reference>
<comment type="caution">
    <text evidence="2">The sequence shown here is derived from an EMBL/GenBank/DDBJ whole genome shotgun (WGS) entry which is preliminary data.</text>
</comment>
<organism evidence="2 3">
    <name type="scientific">Affinibrenneria salicis</name>
    <dbReference type="NCBI Taxonomy" id="2590031"/>
    <lineage>
        <taxon>Bacteria</taxon>
        <taxon>Pseudomonadati</taxon>
        <taxon>Pseudomonadota</taxon>
        <taxon>Gammaproteobacteria</taxon>
        <taxon>Enterobacterales</taxon>
        <taxon>Pectobacteriaceae</taxon>
        <taxon>Affinibrenneria</taxon>
    </lineage>
</organism>
<evidence type="ECO:0000256" key="1">
    <source>
        <dbReference type="SAM" id="MobiDB-lite"/>
    </source>
</evidence>
<accession>A0A5J5G337</accession>
<sequence>MGHLVNSAPAVTGLRGDGRDDGAGQAYQTRPAGVTPLRRYASRYPAIACMNLVVRPTPRKGGMKNVL</sequence>